<feature type="region of interest" description="Disordered" evidence="1">
    <location>
        <begin position="1"/>
        <end position="95"/>
    </location>
</feature>
<dbReference type="Proteomes" id="UP000242791">
    <property type="component" value="Unassembled WGS sequence"/>
</dbReference>
<dbReference type="AlphaFoldDB" id="A0A1J9RCQ2"/>
<reference evidence="2 3" key="1">
    <citation type="submission" date="2015-08" db="EMBL/GenBank/DDBJ databases">
        <title>Emmonsia species relationships and genome sequence.</title>
        <authorList>
            <person name="Cuomo C.A."/>
            <person name="Schwartz I.S."/>
            <person name="Kenyon C."/>
            <person name="De Hoog G.S."/>
            <person name="Govender N.P."/>
            <person name="Botha A."/>
            <person name="Moreno L."/>
            <person name="De Vries M."/>
            <person name="Munoz J.F."/>
            <person name="Stielow J.B."/>
        </authorList>
    </citation>
    <scope>NUCLEOTIDE SEQUENCE [LARGE SCALE GENOMIC DNA]</scope>
    <source>
        <strain evidence="2 3">EI222</strain>
    </source>
</reference>
<evidence type="ECO:0000256" key="1">
    <source>
        <dbReference type="SAM" id="MobiDB-lite"/>
    </source>
</evidence>
<gene>
    <name evidence="2" type="ORF">ACJ73_02305</name>
</gene>
<dbReference type="OrthoDB" id="10515190at2759"/>
<name>A0A1J9RCQ2_9EURO</name>
<evidence type="ECO:0000313" key="2">
    <source>
        <dbReference type="EMBL" id="OJD26319.1"/>
    </source>
</evidence>
<comment type="caution">
    <text evidence="2">The sequence shown here is derived from an EMBL/GenBank/DDBJ whole genome shotgun (WGS) entry which is preliminary data.</text>
</comment>
<feature type="compositionally biased region" description="Polar residues" evidence="1">
    <location>
        <begin position="1"/>
        <end position="40"/>
    </location>
</feature>
<dbReference type="VEuPathDB" id="FungiDB:ACJ73_02305"/>
<sequence length="176" mass="20072">MSQRSSKDNVSFESQDTQCPTASNRYSFSTEDEIPQQSLHTLDDLDDGYETSDSDLTDLESIDTPSDFETTDSDTPRSCSSTPCRRGPQRLPTMPYSRQKIRSKLARVVKTLQRSSWGMEAFIEAWVQSPDILTHRRYSTPAKRRKVLYSALSKAGVFDSTQRYIGLKDLKDVRSR</sequence>
<accession>A0A1J9RCQ2</accession>
<evidence type="ECO:0000313" key="3">
    <source>
        <dbReference type="Proteomes" id="UP000242791"/>
    </source>
</evidence>
<organism evidence="2 3">
    <name type="scientific">Blastomyces percursus</name>
    <dbReference type="NCBI Taxonomy" id="1658174"/>
    <lineage>
        <taxon>Eukaryota</taxon>
        <taxon>Fungi</taxon>
        <taxon>Dikarya</taxon>
        <taxon>Ascomycota</taxon>
        <taxon>Pezizomycotina</taxon>
        <taxon>Eurotiomycetes</taxon>
        <taxon>Eurotiomycetidae</taxon>
        <taxon>Onygenales</taxon>
        <taxon>Ajellomycetaceae</taxon>
        <taxon>Blastomyces</taxon>
    </lineage>
</organism>
<feature type="compositionally biased region" description="Acidic residues" evidence="1">
    <location>
        <begin position="44"/>
        <end position="61"/>
    </location>
</feature>
<dbReference type="EMBL" id="LGTZ01000241">
    <property type="protein sequence ID" value="OJD26319.1"/>
    <property type="molecule type" value="Genomic_DNA"/>
</dbReference>
<dbReference type="STRING" id="1658174.A0A1J9RCQ2"/>
<proteinExistence type="predicted"/>
<keyword evidence="3" id="KW-1185">Reference proteome</keyword>
<protein>
    <submittedName>
        <fullName evidence="2">Uncharacterized protein</fullName>
    </submittedName>
</protein>